<feature type="compositionally biased region" description="Gly residues" evidence="1">
    <location>
        <begin position="470"/>
        <end position="482"/>
    </location>
</feature>
<dbReference type="Proteomes" id="UP000613740">
    <property type="component" value="Unassembled WGS sequence"/>
</dbReference>
<gene>
    <name evidence="3" type="ORF">HYH02_005474</name>
</gene>
<dbReference type="GO" id="GO:0043489">
    <property type="term" value="P:RNA stabilization"/>
    <property type="evidence" value="ECO:0007669"/>
    <property type="project" value="TreeGrafter"/>
</dbReference>
<feature type="region of interest" description="Disordered" evidence="1">
    <location>
        <begin position="45"/>
        <end position="65"/>
    </location>
</feature>
<comment type="caution">
    <text evidence="3">The sequence shown here is derived from an EMBL/GenBank/DDBJ whole genome shotgun (WGS) entry which is preliminary data.</text>
</comment>
<reference evidence="3" key="1">
    <citation type="journal article" date="2020" name="bioRxiv">
        <title>Comparative genomics of Chlamydomonas.</title>
        <authorList>
            <person name="Craig R.J."/>
            <person name="Hasan A.R."/>
            <person name="Ness R.W."/>
            <person name="Keightley P.D."/>
        </authorList>
    </citation>
    <scope>NUCLEOTIDE SEQUENCE</scope>
    <source>
        <strain evidence="3">CCAP 11/173</strain>
    </source>
</reference>
<organism evidence="3 4">
    <name type="scientific">Chlamydomonas schloesseri</name>
    <dbReference type="NCBI Taxonomy" id="2026947"/>
    <lineage>
        <taxon>Eukaryota</taxon>
        <taxon>Viridiplantae</taxon>
        <taxon>Chlorophyta</taxon>
        <taxon>core chlorophytes</taxon>
        <taxon>Chlorophyceae</taxon>
        <taxon>CS clade</taxon>
        <taxon>Chlamydomonadales</taxon>
        <taxon>Chlamydomonadaceae</taxon>
        <taxon>Chlamydomonas</taxon>
    </lineage>
</organism>
<feature type="domain" description="S1 motif" evidence="2">
    <location>
        <begin position="432"/>
        <end position="507"/>
    </location>
</feature>
<dbReference type="GO" id="GO:0003723">
    <property type="term" value="F:RNA binding"/>
    <property type="evidence" value="ECO:0007669"/>
    <property type="project" value="TreeGrafter"/>
</dbReference>
<evidence type="ECO:0000313" key="4">
    <source>
        <dbReference type="Proteomes" id="UP000613740"/>
    </source>
</evidence>
<name>A0A836B767_9CHLO</name>
<protein>
    <recommendedName>
        <fullName evidence="2">S1 motif domain-containing protein</fullName>
    </recommendedName>
</protein>
<dbReference type="PROSITE" id="PS50126">
    <property type="entry name" value="S1"/>
    <property type="match status" value="2"/>
</dbReference>
<dbReference type="AlphaFoldDB" id="A0A836B767"/>
<feature type="region of interest" description="Disordered" evidence="1">
    <location>
        <begin position="107"/>
        <end position="158"/>
    </location>
</feature>
<dbReference type="PANTHER" id="PTHR15838">
    <property type="entry name" value="NUCLEOLAR PROTEIN OF 40 KDA"/>
    <property type="match status" value="1"/>
</dbReference>
<accession>A0A836B767</accession>
<feature type="region of interest" description="Disordered" evidence="1">
    <location>
        <begin position="627"/>
        <end position="661"/>
    </location>
</feature>
<feature type="region of interest" description="Disordered" evidence="1">
    <location>
        <begin position="465"/>
        <end position="486"/>
    </location>
</feature>
<feature type="region of interest" description="Disordered" evidence="1">
    <location>
        <begin position="265"/>
        <end position="298"/>
    </location>
</feature>
<proteinExistence type="predicted"/>
<dbReference type="PANTHER" id="PTHR15838:SF3">
    <property type="entry name" value="PROTEIN PIGMENT DEFECTIVE 338, CHLOROPLASTIC"/>
    <property type="match status" value="1"/>
</dbReference>
<feature type="compositionally biased region" description="Gly residues" evidence="1">
    <location>
        <begin position="289"/>
        <end position="298"/>
    </location>
</feature>
<dbReference type="EMBL" id="JAEHOD010000014">
    <property type="protein sequence ID" value="KAG2449319.1"/>
    <property type="molecule type" value="Genomic_DNA"/>
</dbReference>
<sequence>MRCGALPCAASGRAWGCAAPPVAAVAVAYRRQRAATLRAAAATARGGGEWRQRQPSKPRFQAGGPVAARAAPRTLRFSAPAPKTLVEGVVDSVQPFGVFVRLVGQPPQPAERHQHHSLSMAEGQAVAAAAAGEPKPPPQSEPAGCAGSSSGGQKGSAAPASAPAVVALLHMTEVTRCTDVAAPSPASVFEVGQALRAVVLHVVDAPNAATATRSSCSTSSGSTHPAFVYLSTKVLEMLPGDMLVDPRRVYDKAPETAEAWRRGLTVQQEEEEQQEEAAASPPEFINMRGSGGSHGSHTGGAVVQCTVVGVDALKGVRVVIDAGGGGGGGDGGVAAWIAPCEVTTACDDGVPAEERLGLFKEGDKVKALVVGAETAKSGGPQLSTARIERFAGQMLTDAKGVYKHAHASAAIWAAHRQPVHLVLSALKDVKAGSVVEGVALAVNSYGVKFEMANGFRAWIPRHEMASEGGSSSGGGGGGGGALQPGDPVRAVVKGVQRGTYRLFLTTKPTAAGGGRDDDDTDAQAAQLESMVGKVVHGHVAKVLHSGVAVRLQTPRPAAYGSSGSSGSGHHRGLKGLLPATQISQERVRHPGEVFKLGQPVRALVTSVDYHSYSGHGQLLLSTKALEDSPGDMLRGPKAAAGPKGMESDGGSSDEGDLELAV</sequence>
<keyword evidence="4" id="KW-1185">Reference proteome</keyword>
<dbReference type="InterPro" id="IPR003029">
    <property type="entry name" value="S1_domain"/>
</dbReference>
<dbReference type="Gene3D" id="2.40.50.140">
    <property type="entry name" value="Nucleic acid-binding proteins"/>
    <property type="match status" value="3"/>
</dbReference>
<feature type="compositionally biased region" description="Acidic residues" evidence="1">
    <location>
        <begin position="651"/>
        <end position="661"/>
    </location>
</feature>
<dbReference type="SMART" id="SM00316">
    <property type="entry name" value="S1"/>
    <property type="match status" value="4"/>
</dbReference>
<evidence type="ECO:0000259" key="2">
    <source>
        <dbReference type="PROSITE" id="PS50126"/>
    </source>
</evidence>
<dbReference type="SUPFAM" id="SSF50249">
    <property type="entry name" value="Nucleic acid-binding proteins"/>
    <property type="match status" value="2"/>
</dbReference>
<feature type="domain" description="S1 motif" evidence="2">
    <location>
        <begin position="532"/>
        <end position="623"/>
    </location>
</feature>
<evidence type="ECO:0000313" key="3">
    <source>
        <dbReference type="EMBL" id="KAG2449319.1"/>
    </source>
</evidence>
<feature type="compositionally biased region" description="Low complexity" evidence="1">
    <location>
        <begin position="121"/>
        <end position="133"/>
    </location>
</feature>
<dbReference type="InterPro" id="IPR012340">
    <property type="entry name" value="NA-bd_OB-fold"/>
</dbReference>
<dbReference type="Pfam" id="PF00575">
    <property type="entry name" value="S1"/>
    <property type="match status" value="2"/>
</dbReference>
<evidence type="ECO:0000256" key="1">
    <source>
        <dbReference type="SAM" id="MobiDB-lite"/>
    </source>
</evidence>